<dbReference type="GO" id="GO:0005829">
    <property type="term" value="C:cytosol"/>
    <property type="evidence" value="ECO:0007669"/>
    <property type="project" value="TreeGrafter"/>
</dbReference>
<proteinExistence type="predicted"/>
<dbReference type="InterPro" id="IPR011051">
    <property type="entry name" value="RmlC_Cupin_sf"/>
</dbReference>
<name>A0A2Z2P1P3_9GAMM</name>
<dbReference type="InterPro" id="IPR010982">
    <property type="entry name" value="Lambda_DNA-bd_dom_sf"/>
</dbReference>
<dbReference type="AlphaFoldDB" id="A0A2Z2P1P3"/>
<dbReference type="SMART" id="SM00530">
    <property type="entry name" value="HTH_XRE"/>
    <property type="match status" value="1"/>
</dbReference>
<dbReference type="GO" id="GO:0003677">
    <property type="term" value="F:DNA binding"/>
    <property type="evidence" value="ECO:0007669"/>
    <property type="project" value="UniProtKB-KW"/>
</dbReference>
<evidence type="ECO:0000313" key="4">
    <source>
        <dbReference type="EMBL" id="ASJ76148.1"/>
    </source>
</evidence>
<dbReference type="InterPro" id="IPR001387">
    <property type="entry name" value="Cro/C1-type_HTH"/>
</dbReference>
<dbReference type="GO" id="GO:0003700">
    <property type="term" value="F:DNA-binding transcription factor activity"/>
    <property type="evidence" value="ECO:0007669"/>
    <property type="project" value="TreeGrafter"/>
</dbReference>
<keyword evidence="1" id="KW-0238">DNA-binding</keyword>
<dbReference type="Pfam" id="PF01381">
    <property type="entry name" value="HTH_3"/>
    <property type="match status" value="1"/>
</dbReference>
<dbReference type="InterPro" id="IPR014710">
    <property type="entry name" value="RmlC-like_jellyroll"/>
</dbReference>
<dbReference type="Pfam" id="PF07883">
    <property type="entry name" value="Cupin_2"/>
    <property type="match status" value="1"/>
</dbReference>
<sequence length="206" mass="22674">MSDDNQSQIRQSSLPASEDVDSAIGSALRSLREAQSLTARQLAEQSGISAAMISRIENAQVSPSIATMTALTNALDIPLVSLFRETSSERADFTHVRQGEGIVSTRLVGDHIHHYVNLALHRRRDMNFEAHLITVTQQSAAPPSYVEHGVIFMHVLKGSARYNYGKQQMVLEAGDSLSIDAELSHGINELLTDEFVFLSVQAECRR</sequence>
<dbReference type="Gene3D" id="2.60.120.10">
    <property type="entry name" value="Jelly Rolls"/>
    <property type="match status" value="1"/>
</dbReference>
<dbReference type="PANTHER" id="PTHR46797">
    <property type="entry name" value="HTH-TYPE TRANSCRIPTIONAL REGULATOR"/>
    <property type="match status" value="1"/>
</dbReference>
<evidence type="ECO:0000256" key="2">
    <source>
        <dbReference type="SAM" id="MobiDB-lite"/>
    </source>
</evidence>
<dbReference type="PANTHER" id="PTHR46797:SF1">
    <property type="entry name" value="METHYLPHOSPHONATE SYNTHASE"/>
    <property type="match status" value="1"/>
</dbReference>
<dbReference type="InterPro" id="IPR013096">
    <property type="entry name" value="Cupin_2"/>
</dbReference>
<evidence type="ECO:0000313" key="5">
    <source>
        <dbReference type="Proteomes" id="UP000250079"/>
    </source>
</evidence>
<feature type="domain" description="HTH cro/C1-type" evidence="3">
    <location>
        <begin position="28"/>
        <end position="82"/>
    </location>
</feature>
<dbReference type="InterPro" id="IPR050807">
    <property type="entry name" value="TransReg_Diox_bact_type"/>
</dbReference>
<dbReference type="EMBL" id="CP018632">
    <property type="protein sequence ID" value="ASJ76148.1"/>
    <property type="molecule type" value="Genomic_DNA"/>
</dbReference>
<accession>A0A2Z2P1P3</accession>
<dbReference type="Proteomes" id="UP000250079">
    <property type="component" value="Chromosome"/>
</dbReference>
<dbReference type="CDD" id="cd00093">
    <property type="entry name" value="HTH_XRE"/>
    <property type="match status" value="1"/>
</dbReference>
<feature type="region of interest" description="Disordered" evidence="2">
    <location>
        <begin position="1"/>
        <end position="20"/>
    </location>
</feature>
<dbReference type="CDD" id="cd02209">
    <property type="entry name" value="cupin_XRE_C"/>
    <property type="match status" value="1"/>
</dbReference>
<keyword evidence="5" id="KW-1185">Reference proteome</keyword>
<organism evidence="4 5">
    <name type="scientific">Granulosicoccus antarcticus IMCC3135</name>
    <dbReference type="NCBI Taxonomy" id="1192854"/>
    <lineage>
        <taxon>Bacteria</taxon>
        <taxon>Pseudomonadati</taxon>
        <taxon>Pseudomonadota</taxon>
        <taxon>Gammaproteobacteria</taxon>
        <taxon>Chromatiales</taxon>
        <taxon>Granulosicoccaceae</taxon>
        <taxon>Granulosicoccus</taxon>
    </lineage>
</organism>
<dbReference type="KEGG" id="gai:IMCC3135_30495"/>
<dbReference type="RefSeq" id="WP_269467045.1">
    <property type="nucleotide sequence ID" value="NZ_CP018632.1"/>
</dbReference>
<dbReference type="PROSITE" id="PS50943">
    <property type="entry name" value="HTH_CROC1"/>
    <property type="match status" value="1"/>
</dbReference>
<dbReference type="SUPFAM" id="SSF47413">
    <property type="entry name" value="lambda repressor-like DNA-binding domains"/>
    <property type="match status" value="1"/>
</dbReference>
<reference evidence="4 5" key="1">
    <citation type="submission" date="2016-12" db="EMBL/GenBank/DDBJ databases">
        <authorList>
            <person name="Song W.-J."/>
            <person name="Kurnit D.M."/>
        </authorList>
    </citation>
    <scope>NUCLEOTIDE SEQUENCE [LARGE SCALE GENOMIC DNA]</scope>
    <source>
        <strain evidence="4 5">IMCC3135</strain>
    </source>
</reference>
<feature type="compositionally biased region" description="Polar residues" evidence="2">
    <location>
        <begin position="1"/>
        <end position="15"/>
    </location>
</feature>
<dbReference type="SUPFAM" id="SSF51182">
    <property type="entry name" value="RmlC-like cupins"/>
    <property type="match status" value="1"/>
</dbReference>
<evidence type="ECO:0000259" key="3">
    <source>
        <dbReference type="PROSITE" id="PS50943"/>
    </source>
</evidence>
<dbReference type="Gene3D" id="1.10.260.40">
    <property type="entry name" value="lambda repressor-like DNA-binding domains"/>
    <property type="match status" value="1"/>
</dbReference>
<evidence type="ECO:0000256" key="1">
    <source>
        <dbReference type="ARBA" id="ARBA00023125"/>
    </source>
</evidence>
<protein>
    <submittedName>
        <fullName evidence="4">HTH-type transcriptional repressor RghR</fullName>
    </submittedName>
</protein>
<gene>
    <name evidence="4" type="primary">rghR</name>
    <name evidence="4" type="ORF">IMCC3135_30495</name>
</gene>